<accession>A0A0F8YYP4</accession>
<comment type="caution">
    <text evidence="2">The sequence shown here is derived from an EMBL/GenBank/DDBJ whole genome shotgun (WGS) entry which is preliminary data.</text>
</comment>
<evidence type="ECO:0000256" key="1">
    <source>
        <dbReference type="SAM" id="Phobius"/>
    </source>
</evidence>
<dbReference type="EMBL" id="LAZR01050805">
    <property type="protein sequence ID" value="KKK86528.1"/>
    <property type="molecule type" value="Genomic_DNA"/>
</dbReference>
<reference evidence="2" key="1">
    <citation type="journal article" date="2015" name="Nature">
        <title>Complex archaea that bridge the gap between prokaryotes and eukaryotes.</title>
        <authorList>
            <person name="Spang A."/>
            <person name="Saw J.H."/>
            <person name="Jorgensen S.L."/>
            <person name="Zaremba-Niedzwiedzka K."/>
            <person name="Martijn J."/>
            <person name="Lind A.E."/>
            <person name="van Eijk R."/>
            <person name="Schleper C."/>
            <person name="Guy L."/>
            <person name="Ettema T.J."/>
        </authorList>
    </citation>
    <scope>NUCLEOTIDE SEQUENCE</scope>
</reference>
<sequence>MNKIIGITYIPFYVLGVLITLLYDRKTTCDDFKSTIIELYNGRI</sequence>
<gene>
    <name evidence="2" type="ORF">LCGC14_2762360</name>
</gene>
<dbReference type="AlphaFoldDB" id="A0A0F8YYP4"/>
<evidence type="ECO:0000313" key="2">
    <source>
        <dbReference type="EMBL" id="KKK86528.1"/>
    </source>
</evidence>
<protein>
    <submittedName>
        <fullName evidence="2">Uncharacterized protein</fullName>
    </submittedName>
</protein>
<keyword evidence="1" id="KW-0812">Transmembrane</keyword>
<feature type="transmembrane region" description="Helical" evidence="1">
    <location>
        <begin position="6"/>
        <end position="23"/>
    </location>
</feature>
<proteinExistence type="predicted"/>
<name>A0A0F8YYP4_9ZZZZ</name>
<keyword evidence="1" id="KW-0472">Membrane</keyword>
<organism evidence="2">
    <name type="scientific">marine sediment metagenome</name>
    <dbReference type="NCBI Taxonomy" id="412755"/>
    <lineage>
        <taxon>unclassified sequences</taxon>
        <taxon>metagenomes</taxon>
        <taxon>ecological metagenomes</taxon>
    </lineage>
</organism>
<keyword evidence="1" id="KW-1133">Transmembrane helix</keyword>